<dbReference type="AlphaFoldDB" id="A0A811YA51"/>
<gene>
    <name evidence="13" type="ORF">NYPRO_LOCUS5399</name>
</gene>
<dbReference type="InterPro" id="IPR036157">
    <property type="entry name" value="dUTPase-like_sf"/>
</dbReference>
<dbReference type="PROSITE" id="PS50174">
    <property type="entry name" value="G_PATCH"/>
    <property type="match status" value="1"/>
</dbReference>
<comment type="catalytic activity">
    <reaction evidence="1">
        <text>Processing at the authentic HIV-1 PR recognition site and release of the mature p17 matrix and the p24 capsid protein, as a result of the cleavage of the -SQNY-|-PIVQ- cleavage site.</text>
        <dbReference type="EC" id="3.4.23.50"/>
    </reaction>
</comment>
<dbReference type="InterPro" id="IPR029054">
    <property type="entry name" value="dUTPase-like"/>
</dbReference>
<keyword evidence="3" id="KW-0645">Protease</keyword>
<feature type="domain" description="Peptidase A2" evidence="12">
    <location>
        <begin position="90"/>
        <end position="166"/>
    </location>
</feature>
<evidence type="ECO:0000259" key="11">
    <source>
        <dbReference type="PROSITE" id="PS50174"/>
    </source>
</evidence>
<dbReference type="InterPro" id="IPR034170">
    <property type="entry name" value="Retropepsin-like_cat_dom"/>
</dbReference>
<dbReference type="GO" id="GO:0075523">
    <property type="term" value="P:viral translational frameshifting"/>
    <property type="evidence" value="ECO:0007669"/>
    <property type="project" value="UniProtKB-KW"/>
</dbReference>
<dbReference type="PANTHER" id="PTHR19422:SF123">
    <property type="entry name" value="RT1 CLASS I, LOCUS CE15"/>
    <property type="match status" value="1"/>
</dbReference>
<keyword evidence="4" id="KW-0064">Aspartyl protease</keyword>
<comment type="subunit">
    <text evidence="8">Active as a homodimer.</text>
</comment>
<dbReference type="EMBL" id="CAJHUB010000669">
    <property type="protein sequence ID" value="CAD7672604.1"/>
    <property type="molecule type" value="Genomic_DNA"/>
</dbReference>
<dbReference type="GO" id="GO:0004190">
    <property type="term" value="F:aspartic-type endopeptidase activity"/>
    <property type="evidence" value="ECO:0007669"/>
    <property type="project" value="UniProtKB-KW"/>
</dbReference>
<evidence type="ECO:0000259" key="12">
    <source>
        <dbReference type="PROSITE" id="PS50175"/>
    </source>
</evidence>
<protein>
    <recommendedName>
        <fullName evidence="2">human endogenous retrovirus K endopeptidase</fullName>
        <ecNumber evidence="2">3.4.23.50</ecNumber>
    </recommendedName>
    <alternativeName>
        <fullName evidence="10">Protease</fullName>
    </alternativeName>
    <alternativeName>
        <fullName evidence="9">Proteinase</fullName>
    </alternativeName>
</protein>
<comment type="similarity">
    <text evidence="7">Belongs to the peptidase A2 family. HERV class-II K(HML-2) subfamily.</text>
</comment>
<dbReference type="InterPro" id="IPR021109">
    <property type="entry name" value="Peptidase_aspartic_dom_sf"/>
</dbReference>
<dbReference type="InterPro" id="IPR001995">
    <property type="entry name" value="Peptidase_A2_cat"/>
</dbReference>
<dbReference type="Proteomes" id="UP000645828">
    <property type="component" value="Unassembled WGS sequence"/>
</dbReference>
<sequence length="222" mass="24385">MKGLIVYPGVIDPDYTGEINILASLKTGTLSLEPGMPIAQLILLPIIKTSNLALTRERGDKGFGSTNIYWTKMISPDKPLFNLEINGKVFPGLLDTGADVSVISNHNWPKTWPKKTVDVPIRGVGFASSPEQSSDLLPWRDLTNDLQGVFQPFILDIELNLWGRDVLSQMNLSLSNDWSFNQLIQHGYQPGKGLGKNLQGDPTFIAPIPNPARQGLGFPQGH</sequence>
<dbReference type="PROSITE" id="PS00141">
    <property type="entry name" value="ASP_PROTEASE"/>
    <property type="match status" value="1"/>
</dbReference>
<dbReference type="Pfam" id="PF00692">
    <property type="entry name" value="dUTPase"/>
    <property type="match status" value="1"/>
</dbReference>
<dbReference type="InterPro" id="IPR051592">
    <property type="entry name" value="HERV-K_Pro_peptidase_A2"/>
</dbReference>
<evidence type="ECO:0000256" key="9">
    <source>
        <dbReference type="ARBA" id="ARBA00042135"/>
    </source>
</evidence>
<evidence type="ECO:0000256" key="6">
    <source>
        <dbReference type="ARBA" id="ARBA00022801"/>
    </source>
</evidence>
<evidence type="ECO:0000256" key="1">
    <source>
        <dbReference type="ARBA" id="ARBA00001339"/>
    </source>
</evidence>
<evidence type="ECO:0000256" key="3">
    <source>
        <dbReference type="ARBA" id="ARBA00022670"/>
    </source>
</evidence>
<evidence type="ECO:0000256" key="2">
    <source>
        <dbReference type="ARBA" id="ARBA00013083"/>
    </source>
</evidence>
<dbReference type="GO" id="GO:0003676">
    <property type="term" value="F:nucleic acid binding"/>
    <property type="evidence" value="ECO:0007669"/>
    <property type="project" value="InterPro"/>
</dbReference>
<dbReference type="GO" id="GO:0006508">
    <property type="term" value="P:proteolysis"/>
    <property type="evidence" value="ECO:0007669"/>
    <property type="project" value="UniProtKB-KW"/>
</dbReference>
<evidence type="ECO:0000256" key="10">
    <source>
        <dbReference type="ARBA" id="ARBA00043244"/>
    </source>
</evidence>
<dbReference type="EC" id="3.4.23.50" evidence="2"/>
<dbReference type="InterPro" id="IPR000467">
    <property type="entry name" value="G_patch_dom"/>
</dbReference>
<organism evidence="13 14">
    <name type="scientific">Nyctereutes procyonoides</name>
    <name type="common">Raccoon dog</name>
    <name type="synonym">Canis procyonoides</name>
    <dbReference type="NCBI Taxonomy" id="34880"/>
    <lineage>
        <taxon>Eukaryota</taxon>
        <taxon>Metazoa</taxon>
        <taxon>Chordata</taxon>
        <taxon>Craniata</taxon>
        <taxon>Vertebrata</taxon>
        <taxon>Euteleostomi</taxon>
        <taxon>Mammalia</taxon>
        <taxon>Eutheria</taxon>
        <taxon>Laurasiatheria</taxon>
        <taxon>Carnivora</taxon>
        <taxon>Caniformia</taxon>
        <taxon>Canidae</taxon>
        <taxon>Nyctereutes</taxon>
    </lineage>
</organism>
<dbReference type="Gene3D" id="2.40.70.10">
    <property type="entry name" value="Acid Proteases"/>
    <property type="match status" value="1"/>
</dbReference>
<evidence type="ECO:0000313" key="13">
    <source>
        <dbReference type="EMBL" id="CAD7672604.1"/>
    </source>
</evidence>
<dbReference type="Pfam" id="PF00077">
    <property type="entry name" value="RVP"/>
    <property type="match status" value="1"/>
</dbReference>
<evidence type="ECO:0000256" key="4">
    <source>
        <dbReference type="ARBA" id="ARBA00022750"/>
    </source>
</evidence>
<reference evidence="13" key="1">
    <citation type="submission" date="2020-12" db="EMBL/GenBank/DDBJ databases">
        <authorList>
            <consortium name="Molecular Ecology Group"/>
        </authorList>
    </citation>
    <scope>NUCLEOTIDE SEQUENCE</scope>
    <source>
        <strain evidence="13">TBG_1078</strain>
    </source>
</reference>
<dbReference type="SUPFAM" id="SSF51283">
    <property type="entry name" value="dUTPase-like"/>
    <property type="match status" value="1"/>
</dbReference>
<keyword evidence="5" id="KW-0688">Ribosomal frameshifting</keyword>
<dbReference type="InterPro" id="IPR018061">
    <property type="entry name" value="Retropepsins"/>
</dbReference>
<dbReference type="InterPro" id="IPR001969">
    <property type="entry name" value="Aspartic_peptidase_AS"/>
</dbReference>
<comment type="caution">
    <text evidence="13">The sequence shown here is derived from an EMBL/GenBank/DDBJ whole genome shotgun (WGS) entry which is preliminary data.</text>
</comment>
<evidence type="ECO:0000313" key="14">
    <source>
        <dbReference type="Proteomes" id="UP000645828"/>
    </source>
</evidence>
<dbReference type="PANTHER" id="PTHR19422">
    <property type="entry name" value="GAG RETROVIRAL POLYPROTEIN"/>
    <property type="match status" value="1"/>
</dbReference>
<proteinExistence type="inferred from homology"/>
<evidence type="ECO:0000256" key="7">
    <source>
        <dbReference type="ARBA" id="ARBA00038141"/>
    </source>
</evidence>
<accession>A0A811YA51</accession>
<dbReference type="Gene3D" id="2.70.40.10">
    <property type="match status" value="1"/>
</dbReference>
<evidence type="ECO:0000256" key="8">
    <source>
        <dbReference type="ARBA" id="ARBA00038675"/>
    </source>
</evidence>
<dbReference type="SUPFAM" id="SSF50630">
    <property type="entry name" value="Acid proteases"/>
    <property type="match status" value="1"/>
</dbReference>
<dbReference type="CDD" id="cd05482">
    <property type="entry name" value="HIV_retropepsin_like"/>
    <property type="match status" value="1"/>
</dbReference>
<dbReference type="PROSITE" id="PS50175">
    <property type="entry name" value="ASP_PROT_RETROV"/>
    <property type="match status" value="1"/>
</dbReference>
<keyword evidence="14" id="KW-1185">Reference proteome</keyword>
<keyword evidence="6" id="KW-0378">Hydrolase</keyword>
<evidence type="ECO:0000256" key="5">
    <source>
        <dbReference type="ARBA" id="ARBA00022758"/>
    </source>
</evidence>
<name>A0A811YA51_NYCPR</name>
<feature type="domain" description="G-patch" evidence="11">
    <location>
        <begin position="175"/>
        <end position="221"/>
    </location>
</feature>